<dbReference type="EMBL" id="JAZDQU010000002">
    <property type="protein sequence ID" value="MEE1885610.1"/>
    <property type="molecule type" value="Genomic_DNA"/>
</dbReference>
<gene>
    <name evidence="14" type="primary">ribD</name>
    <name evidence="14" type="ORF">VRU49_09295</name>
</gene>
<protein>
    <recommendedName>
        <fullName evidence="12">Riboflavin biosynthesis protein RibD</fullName>
    </recommendedName>
    <domain>
        <recommendedName>
            <fullName evidence="12">Diaminohydroxyphosphoribosylaminopyrimidine deaminase</fullName>
            <shortName evidence="12">DRAP deaminase</shortName>
            <ecNumber evidence="12">3.5.4.26</ecNumber>
        </recommendedName>
        <alternativeName>
            <fullName evidence="12">Riboflavin-specific deaminase</fullName>
        </alternativeName>
    </domain>
    <domain>
        <recommendedName>
            <fullName evidence="12">5-amino-6-(5-phosphoribosylamino)uracil reductase</fullName>
            <ecNumber evidence="12">1.1.1.193</ecNumber>
        </recommendedName>
        <alternativeName>
            <fullName evidence="12">HTP reductase</fullName>
        </alternativeName>
    </domain>
</protein>
<keyword evidence="10 12" id="KW-0560">Oxidoreductase</keyword>
<keyword evidence="8 12" id="KW-0862">Zinc</keyword>
<dbReference type="GO" id="GO:0008835">
    <property type="term" value="F:diaminohydroxyphosphoribosylaminopyrimidine deaminase activity"/>
    <property type="evidence" value="ECO:0007669"/>
    <property type="project" value="UniProtKB-EC"/>
</dbReference>
<comment type="pathway">
    <text evidence="2 12">Cofactor biosynthesis; riboflavin biosynthesis; 5-amino-6-(D-ribitylamino)uracil from GTP: step 2/4.</text>
</comment>
<evidence type="ECO:0000256" key="1">
    <source>
        <dbReference type="ARBA" id="ARBA00002151"/>
    </source>
</evidence>
<dbReference type="EC" id="3.5.4.26" evidence="12"/>
<dbReference type="InterPro" id="IPR002734">
    <property type="entry name" value="RibDG_C"/>
</dbReference>
<dbReference type="Pfam" id="PF00383">
    <property type="entry name" value="dCMP_cyt_deam_1"/>
    <property type="match status" value="1"/>
</dbReference>
<dbReference type="InterPro" id="IPR050765">
    <property type="entry name" value="Riboflavin_Biosynth_HTPR"/>
</dbReference>
<comment type="pathway">
    <text evidence="3 12">Cofactor biosynthesis; riboflavin biosynthesis; 5-amino-6-(D-ribitylamino)uracil from GTP: step 3/4.</text>
</comment>
<evidence type="ECO:0000256" key="7">
    <source>
        <dbReference type="ARBA" id="ARBA00022723"/>
    </source>
</evidence>
<feature type="domain" description="CMP/dCMP-type deaminase" evidence="13">
    <location>
        <begin position="1"/>
        <end position="131"/>
    </location>
</feature>
<dbReference type="GO" id="GO:0008703">
    <property type="term" value="F:5-amino-6-(5-phosphoribosylamino)uracil reductase activity"/>
    <property type="evidence" value="ECO:0007669"/>
    <property type="project" value="UniProtKB-EC"/>
</dbReference>
<evidence type="ECO:0000313" key="15">
    <source>
        <dbReference type="Proteomes" id="UP001337681"/>
    </source>
</evidence>
<evidence type="ECO:0000256" key="5">
    <source>
        <dbReference type="ARBA" id="ARBA00007417"/>
    </source>
</evidence>
<comment type="catalytic activity">
    <reaction evidence="12">
        <text>2,5-diamino-6-hydroxy-4-(5-phosphoribosylamino)-pyrimidine + H2O + H(+) = 5-amino-6-(5-phospho-D-ribosylamino)uracil + NH4(+)</text>
        <dbReference type="Rhea" id="RHEA:21868"/>
        <dbReference type="ChEBI" id="CHEBI:15377"/>
        <dbReference type="ChEBI" id="CHEBI:15378"/>
        <dbReference type="ChEBI" id="CHEBI:28938"/>
        <dbReference type="ChEBI" id="CHEBI:58453"/>
        <dbReference type="ChEBI" id="CHEBI:58614"/>
        <dbReference type="EC" id="3.5.4.26"/>
    </reaction>
</comment>
<dbReference type="PANTHER" id="PTHR38011">
    <property type="entry name" value="DIHYDROFOLATE REDUCTASE FAMILY PROTEIN (AFU_ORTHOLOGUE AFUA_8G06820)"/>
    <property type="match status" value="1"/>
</dbReference>
<dbReference type="SUPFAM" id="SSF53597">
    <property type="entry name" value="Dihydrofolate reductase-like"/>
    <property type="match status" value="1"/>
</dbReference>
<comment type="caution">
    <text evidence="14">The sequence shown here is derived from an EMBL/GenBank/DDBJ whole genome shotgun (WGS) entry which is preliminary data.</text>
</comment>
<evidence type="ECO:0000313" key="14">
    <source>
        <dbReference type="EMBL" id="MEE1885610.1"/>
    </source>
</evidence>
<proteinExistence type="inferred from homology"/>
<dbReference type="PROSITE" id="PS51747">
    <property type="entry name" value="CYT_DCMP_DEAMINASES_2"/>
    <property type="match status" value="1"/>
</dbReference>
<reference evidence="14 15" key="1">
    <citation type="submission" date="2024-01" db="EMBL/GenBank/DDBJ databases">
        <title>Pedobacter sp. nov., isolated from oil-contaminated soil.</title>
        <authorList>
            <person name="Le N.T.T."/>
        </authorList>
    </citation>
    <scope>NUCLEOTIDE SEQUENCE [LARGE SCALE GENOMIC DNA]</scope>
    <source>
        <strain evidence="14 15">VNH31</strain>
    </source>
</reference>
<dbReference type="Pfam" id="PF01872">
    <property type="entry name" value="RibD_C"/>
    <property type="match status" value="1"/>
</dbReference>
<keyword evidence="15" id="KW-1185">Reference proteome</keyword>
<dbReference type="PROSITE" id="PS00903">
    <property type="entry name" value="CYT_DCMP_DEAMINASES_1"/>
    <property type="match status" value="1"/>
</dbReference>
<keyword evidence="7 12" id="KW-0479">Metal-binding</keyword>
<keyword evidence="12 14" id="KW-0378">Hydrolase</keyword>
<evidence type="ECO:0000256" key="9">
    <source>
        <dbReference type="ARBA" id="ARBA00022857"/>
    </source>
</evidence>
<evidence type="ECO:0000259" key="13">
    <source>
        <dbReference type="PROSITE" id="PS51747"/>
    </source>
</evidence>
<keyword evidence="11" id="KW-0511">Multifunctional enzyme</keyword>
<dbReference type="NCBIfam" id="TIGR00326">
    <property type="entry name" value="eubact_ribD"/>
    <property type="match status" value="1"/>
</dbReference>
<keyword evidence="6 12" id="KW-0686">Riboflavin biosynthesis</keyword>
<comment type="function">
    <text evidence="1 12">Converts 2,5-diamino-6-(ribosylamino)-4(3h)-pyrimidinone 5'-phosphate into 5-amino-6-(ribosylamino)-2,4(1h,3h)-pyrimidinedione 5'-phosphate.</text>
</comment>
<name>A0ABU7H3B1_9SPHI</name>
<comment type="similarity">
    <text evidence="5 12">In the C-terminal section; belongs to the HTP reductase family.</text>
</comment>
<dbReference type="SUPFAM" id="SSF53927">
    <property type="entry name" value="Cytidine deaminase-like"/>
    <property type="match status" value="1"/>
</dbReference>
<comment type="cofactor">
    <cofactor evidence="12">
        <name>Zn(2+)</name>
        <dbReference type="ChEBI" id="CHEBI:29105"/>
    </cofactor>
    <text evidence="12">Binds 1 zinc ion.</text>
</comment>
<evidence type="ECO:0000256" key="11">
    <source>
        <dbReference type="ARBA" id="ARBA00023268"/>
    </source>
</evidence>
<dbReference type="CDD" id="cd01284">
    <property type="entry name" value="Riboflavin_deaminase-reductase"/>
    <property type="match status" value="1"/>
</dbReference>
<evidence type="ECO:0000256" key="3">
    <source>
        <dbReference type="ARBA" id="ARBA00004910"/>
    </source>
</evidence>
<organism evidence="14 15">
    <name type="scientific">Pedobacter flavus</name>
    <dbReference type="NCBI Taxonomy" id="3113906"/>
    <lineage>
        <taxon>Bacteria</taxon>
        <taxon>Pseudomonadati</taxon>
        <taxon>Bacteroidota</taxon>
        <taxon>Sphingobacteriia</taxon>
        <taxon>Sphingobacteriales</taxon>
        <taxon>Sphingobacteriaceae</taxon>
        <taxon>Pedobacter</taxon>
    </lineage>
</organism>
<dbReference type="InterPro" id="IPR002125">
    <property type="entry name" value="CMP_dCMP_dom"/>
</dbReference>
<dbReference type="InterPro" id="IPR024072">
    <property type="entry name" value="DHFR-like_dom_sf"/>
</dbReference>
<evidence type="ECO:0000256" key="8">
    <source>
        <dbReference type="ARBA" id="ARBA00022833"/>
    </source>
</evidence>
<comment type="similarity">
    <text evidence="4 12">In the N-terminal section; belongs to the cytidine and deoxycytidylate deaminase family.</text>
</comment>
<evidence type="ECO:0000256" key="12">
    <source>
        <dbReference type="PIRNR" id="PIRNR006769"/>
    </source>
</evidence>
<dbReference type="InterPro" id="IPR016192">
    <property type="entry name" value="APOBEC/CMP_deaminase_Zn-bd"/>
</dbReference>
<dbReference type="Proteomes" id="UP001337681">
    <property type="component" value="Unassembled WGS sequence"/>
</dbReference>
<evidence type="ECO:0000256" key="10">
    <source>
        <dbReference type="ARBA" id="ARBA00023002"/>
    </source>
</evidence>
<dbReference type="Gene3D" id="3.40.430.10">
    <property type="entry name" value="Dihydrofolate Reductase, subunit A"/>
    <property type="match status" value="1"/>
</dbReference>
<sequence>MHNEIYMQRCLDLAIRGIGMVSPNPMVGCVIVHNNEIIGEGWHEMYGSAHAEVNAINAVLNRFGENAASILKESTIYVSLEPCAHFGKTPPCADLIIKHQLKKVYVGCRDPFPAVAGKGIERILENGIEVEVGIKENACLELNKRFFTRVLKQRPYIILKWAQTKNGFYAPLDRSQNWISGKAAKNLVHKWRAEEDAILIGKNTALIDNPSLTTRNWTGKNPIRVVVDRNLDIPKHYNLYNNEAQTIILNANKTDISNNIRFISIEDMDYYLPQKILYQLHLLDIQSVIIEGGSQLLNTFINEGLWDEARVFTSPKNWENGLFAPIIKQKPLENINVGKDILSIYKNTK</sequence>
<evidence type="ECO:0000256" key="6">
    <source>
        <dbReference type="ARBA" id="ARBA00022619"/>
    </source>
</evidence>
<evidence type="ECO:0000256" key="2">
    <source>
        <dbReference type="ARBA" id="ARBA00004882"/>
    </source>
</evidence>
<dbReference type="PANTHER" id="PTHR38011:SF7">
    <property type="entry name" value="2,5-DIAMINO-6-RIBOSYLAMINO-4(3H)-PYRIMIDINONE 5'-PHOSPHATE REDUCTASE"/>
    <property type="match status" value="1"/>
</dbReference>
<dbReference type="EC" id="1.1.1.193" evidence="12"/>
<dbReference type="Gene3D" id="3.40.140.10">
    <property type="entry name" value="Cytidine Deaminase, domain 2"/>
    <property type="match status" value="1"/>
</dbReference>
<evidence type="ECO:0000256" key="4">
    <source>
        <dbReference type="ARBA" id="ARBA00005259"/>
    </source>
</evidence>
<dbReference type="PIRSF" id="PIRSF006769">
    <property type="entry name" value="RibD"/>
    <property type="match status" value="1"/>
</dbReference>
<accession>A0ABU7H3B1</accession>
<comment type="catalytic activity">
    <reaction evidence="12">
        <text>5-amino-6-(5-phospho-D-ribitylamino)uracil + NADP(+) = 5-amino-6-(5-phospho-D-ribosylamino)uracil + NADPH + H(+)</text>
        <dbReference type="Rhea" id="RHEA:17845"/>
        <dbReference type="ChEBI" id="CHEBI:15378"/>
        <dbReference type="ChEBI" id="CHEBI:57783"/>
        <dbReference type="ChEBI" id="CHEBI:58349"/>
        <dbReference type="ChEBI" id="CHEBI:58421"/>
        <dbReference type="ChEBI" id="CHEBI:58453"/>
        <dbReference type="EC" id="1.1.1.193"/>
    </reaction>
</comment>
<keyword evidence="9 12" id="KW-0521">NADP</keyword>
<dbReference type="InterPro" id="IPR016193">
    <property type="entry name" value="Cytidine_deaminase-like"/>
</dbReference>
<dbReference type="InterPro" id="IPR004794">
    <property type="entry name" value="Eubact_RibD"/>
</dbReference>
<dbReference type="RefSeq" id="WP_330146505.1">
    <property type="nucleotide sequence ID" value="NZ_JAZDQU010000002.1"/>
</dbReference>